<sequence length="117" mass="13423">MSPNIGQIGEDIAATYLKNRKYRICTRNYFVRYAEVDIIADDNGTLVFIEVKTRVGSLYGKPYDAVSQKKIKKIYMAGLLYSSGRKIVAPMRIDVISIELESNFHLKSLFHMRNIEV</sequence>
<comment type="similarity">
    <text evidence="1 2">Belongs to the UPF0102 family.</text>
</comment>
<dbReference type="PANTHER" id="PTHR34039">
    <property type="entry name" value="UPF0102 PROTEIN YRAN"/>
    <property type="match status" value="1"/>
</dbReference>
<organism evidence="3 4">
    <name type="scientific">Candidatus Roizmanbacteria bacterium RIFCSPLOWO2_01_FULL_38_11</name>
    <dbReference type="NCBI Taxonomy" id="1802060"/>
    <lineage>
        <taxon>Bacteria</taxon>
        <taxon>Candidatus Roizmaniibacteriota</taxon>
    </lineage>
</organism>
<gene>
    <name evidence="3" type="ORF">A2957_03115</name>
</gene>
<dbReference type="Proteomes" id="UP000179072">
    <property type="component" value="Unassembled WGS sequence"/>
</dbReference>
<dbReference type="AlphaFoldDB" id="A0A1F7IK63"/>
<dbReference type="InterPro" id="IPR011335">
    <property type="entry name" value="Restrct_endonuc-II-like"/>
</dbReference>
<proteinExistence type="inferred from homology"/>
<dbReference type="EMBL" id="MGAK01000031">
    <property type="protein sequence ID" value="OGK43748.1"/>
    <property type="molecule type" value="Genomic_DNA"/>
</dbReference>
<dbReference type="InterPro" id="IPR003509">
    <property type="entry name" value="UPF0102_YraN-like"/>
</dbReference>
<reference evidence="3 4" key="1">
    <citation type="journal article" date="2016" name="Nat. Commun.">
        <title>Thousands of microbial genomes shed light on interconnected biogeochemical processes in an aquifer system.</title>
        <authorList>
            <person name="Anantharaman K."/>
            <person name="Brown C.T."/>
            <person name="Hug L.A."/>
            <person name="Sharon I."/>
            <person name="Castelle C.J."/>
            <person name="Probst A.J."/>
            <person name="Thomas B.C."/>
            <person name="Singh A."/>
            <person name="Wilkins M.J."/>
            <person name="Karaoz U."/>
            <person name="Brodie E.L."/>
            <person name="Williams K.H."/>
            <person name="Hubbard S.S."/>
            <person name="Banfield J.F."/>
        </authorList>
    </citation>
    <scope>NUCLEOTIDE SEQUENCE [LARGE SCALE GENOMIC DNA]</scope>
</reference>
<name>A0A1F7IK63_9BACT</name>
<accession>A0A1F7IK63</accession>
<comment type="caution">
    <text evidence="3">The sequence shown here is derived from an EMBL/GenBank/DDBJ whole genome shotgun (WGS) entry which is preliminary data.</text>
</comment>
<evidence type="ECO:0000256" key="2">
    <source>
        <dbReference type="HAMAP-Rule" id="MF_00048"/>
    </source>
</evidence>
<dbReference type="STRING" id="1802060.A2957_03115"/>
<evidence type="ECO:0000313" key="3">
    <source>
        <dbReference type="EMBL" id="OGK43748.1"/>
    </source>
</evidence>
<evidence type="ECO:0000313" key="4">
    <source>
        <dbReference type="Proteomes" id="UP000179072"/>
    </source>
</evidence>
<dbReference type="InterPro" id="IPR011856">
    <property type="entry name" value="tRNA_endonuc-like_dom_sf"/>
</dbReference>
<dbReference type="Gene3D" id="3.40.1350.10">
    <property type="match status" value="1"/>
</dbReference>
<evidence type="ECO:0000256" key="1">
    <source>
        <dbReference type="ARBA" id="ARBA00006738"/>
    </source>
</evidence>
<dbReference type="CDD" id="cd20736">
    <property type="entry name" value="PoNe_Nuclease"/>
    <property type="match status" value="1"/>
</dbReference>
<dbReference type="GO" id="GO:0003676">
    <property type="term" value="F:nucleic acid binding"/>
    <property type="evidence" value="ECO:0007669"/>
    <property type="project" value="InterPro"/>
</dbReference>
<dbReference type="Pfam" id="PF02021">
    <property type="entry name" value="UPF0102"/>
    <property type="match status" value="1"/>
</dbReference>
<dbReference type="HAMAP" id="MF_00048">
    <property type="entry name" value="UPF0102"/>
    <property type="match status" value="1"/>
</dbReference>
<dbReference type="PANTHER" id="PTHR34039:SF1">
    <property type="entry name" value="UPF0102 PROTEIN YRAN"/>
    <property type="match status" value="1"/>
</dbReference>
<dbReference type="SUPFAM" id="SSF52980">
    <property type="entry name" value="Restriction endonuclease-like"/>
    <property type="match status" value="1"/>
</dbReference>
<protein>
    <recommendedName>
        <fullName evidence="2">UPF0102 protein A2957_03115</fullName>
    </recommendedName>
</protein>